<organism evidence="5 6">
    <name type="scientific">Stephania yunnanensis</name>
    <dbReference type="NCBI Taxonomy" id="152371"/>
    <lineage>
        <taxon>Eukaryota</taxon>
        <taxon>Viridiplantae</taxon>
        <taxon>Streptophyta</taxon>
        <taxon>Embryophyta</taxon>
        <taxon>Tracheophyta</taxon>
        <taxon>Spermatophyta</taxon>
        <taxon>Magnoliopsida</taxon>
        <taxon>Ranunculales</taxon>
        <taxon>Menispermaceae</taxon>
        <taxon>Menispermoideae</taxon>
        <taxon>Cissampelideae</taxon>
        <taxon>Stephania</taxon>
    </lineage>
</organism>
<dbReference type="SMART" id="SM00382">
    <property type="entry name" value="AAA"/>
    <property type="match status" value="2"/>
</dbReference>
<dbReference type="FunFam" id="1.10.8.60:FF:000038">
    <property type="entry name" value="spermatogenesis-associated protein 5-like protein 1"/>
    <property type="match status" value="1"/>
</dbReference>
<dbReference type="CDD" id="cd19511">
    <property type="entry name" value="RecA-like_CDC48_r2-like"/>
    <property type="match status" value="1"/>
</dbReference>
<keyword evidence="6" id="KW-1185">Reference proteome</keyword>
<proteinExistence type="inferred from homology"/>
<dbReference type="InterPro" id="IPR041569">
    <property type="entry name" value="AAA_lid_3"/>
</dbReference>
<accession>A0AAP0L5P1</accession>
<dbReference type="FunFam" id="3.40.50.300:FF:000661">
    <property type="entry name" value="calmodulin-interacting protein 111 isoform X1"/>
    <property type="match status" value="1"/>
</dbReference>
<evidence type="ECO:0000313" key="6">
    <source>
        <dbReference type="Proteomes" id="UP001420932"/>
    </source>
</evidence>
<evidence type="ECO:0000313" key="5">
    <source>
        <dbReference type="EMBL" id="KAK9164510.1"/>
    </source>
</evidence>
<evidence type="ECO:0000256" key="3">
    <source>
        <dbReference type="ARBA" id="ARBA00022840"/>
    </source>
</evidence>
<reference evidence="5 6" key="1">
    <citation type="submission" date="2024-01" db="EMBL/GenBank/DDBJ databases">
        <title>Genome assemblies of Stephania.</title>
        <authorList>
            <person name="Yang L."/>
        </authorList>
    </citation>
    <scope>NUCLEOTIDE SEQUENCE [LARGE SCALE GENOMIC DNA]</scope>
    <source>
        <strain evidence="5">YNDBR</strain>
        <tissue evidence="5">Leaf</tissue>
    </source>
</reference>
<dbReference type="InterPro" id="IPR050168">
    <property type="entry name" value="AAA_ATPase_domain"/>
</dbReference>
<keyword evidence="3" id="KW-0067">ATP-binding</keyword>
<dbReference type="Gene3D" id="1.10.8.60">
    <property type="match status" value="2"/>
</dbReference>
<dbReference type="PANTHER" id="PTHR23077">
    <property type="entry name" value="AAA-FAMILY ATPASE"/>
    <property type="match status" value="1"/>
</dbReference>
<dbReference type="EMBL" id="JBBNAF010000002">
    <property type="protein sequence ID" value="KAK9164510.1"/>
    <property type="molecule type" value="Genomic_DNA"/>
</dbReference>
<dbReference type="Gene3D" id="3.40.50.300">
    <property type="entry name" value="P-loop containing nucleotide triphosphate hydrolases"/>
    <property type="match status" value="2"/>
</dbReference>
<dbReference type="Proteomes" id="UP001420932">
    <property type="component" value="Unassembled WGS sequence"/>
</dbReference>
<dbReference type="InterPro" id="IPR003593">
    <property type="entry name" value="AAA+_ATPase"/>
</dbReference>
<dbReference type="AlphaFoldDB" id="A0AAP0L5P1"/>
<dbReference type="Pfam" id="PF00004">
    <property type="entry name" value="AAA"/>
    <property type="match status" value="2"/>
</dbReference>
<keyword evidence="2" id="KW-0547">Nucleotide-binding</keyword>
<gene>
    <name evidence="5" type="ORF">Syun_005412</name>
</gene>
<sequence length="984" mass="107441">MVKIAQPTRSFNRNSVPRIPPEMRPLRPVQHLAQATIRHVLIQEQIRIRIAAIASARAIIPIGFNRLSITARAREWPISGGISPEIRFILAESFRISPVTSTACAKEVKLAISEGKLPVRLLEEICSLSTSASSSTPEADDEEGANDVGRTLWSKQILYKNNIRLAVDGAYAFGFGAMGRFAFVKPISLDQLCFIRSSLCLDIILFLLNPFFSLAKLKLKTLLKGNRVSRHCDQLNLKSLQKMLASSSTRPRSPLESPLCCSVGVSCCSKDVKSSCLAQWNLLHQKMAAHWLHVTAGTDAFPCEAPTFNVDHGNIAFLVGHGTKVHLNSSLLSEKQVPVEDGSSSMELEFGDTRDKEACQIPKLGGLSEEFDMLKDIIISLSEKDSQSSFGSLTVKGVLLHGPSGTGKTSLALSCVNDAGVNLFSVKGPELISSLLGESEQSLHEVFDSASQAAPAVVFIDELDAIAPARKDGSEELSQRMVATLLTLMDGIDSSDGILVIAATNRPNSIDPALRRPGRFDKEIEIGVPSTNQRLDILKVLLTDMVHSLVDSQVQHLASSMHGFVGADIAALCNEAALVCLRRYINLKKTSISSSGTEDEVSVSPSSTCVDASSKAVKSFQFDPEYQHKIDSSFPTAQCNCDFVVSRVGEEDFLEVSFDDFEKAKMSVKPSAMREIMLEVPKVRWEDVGGQKEIKMQLVEAVEWPQKHHDVFTRYGIRPPTGVLLFGPPGCSKTLMARAVASEAGLNFFAVKGPELFSKWVGESEKAVRSLFAKARDNAPSVIFFDELDGFAIVRGKESEGASVGDRVMSQLLVELDGLHQRVNVTVIAATNRPDKIDSALLRPGRFDRLLYVGPPNESDRVDIFRIHTRKMPCGSDVNLKELAHLTEGCTGADISLICREAALAAMEESLDVAQISMAHFKIGLTRVQPSDIHSYHEFSTKFQRLVLNGAGKDDEECQPTRGLSIRSWLKSLFGTVAMSKASS</sequence>
<protein>
    <recommendedName>
        <fullName evidence="4">AAA+ ATPase domain-containing protein</fullName>
    </recommendedName>
</protein>
<comment type="caution">
    <text evidence="5">The sequence shown here is derived from an EMBL/GenBank/DDBJ whole genome shotgun (WGS) entry which is preliminary data.</text>
</comment>
<name>A0AAP0L5P1_9MAGN</name>
<dbReference type="GO" id="GO:0005524">
    <property type="term" value="F:ATP binding"/>
    <property type="evidence" value="ECO:0007669"/>
    <property type="project" value="UniProtKB-KW"/>
</dbReference>
<evidence type="ECO:0000256" key="2">
    <source>
        <dbReference type="ARBA" id="ARBA00022741"/>
    </source>
</evidence>
<dbReference type="InterPro" id="IPR003959">
    <property type="entry name" value="ATPase_AAA_core"/>
</dbReference>
<evidence type="ECO:0000256" key="1">
    <source>
        <dbReference type="ARBA" id="ARBA00006914"/>
    </source>
</evidence>
<dbReference type="Pfam" id="PF17862">
    <property type="entry name" value="AAA_lid_3"/>
    <property type="match status" value="2"/>
</dbReference>
<comment type="similarity">
    <text evidence="1">Belongs to the AAA ATPase family.</text>
</comment>
<feature type="domain" description="AAA+ ATPase" evidence="4">
    <location>
        <begin position="719"/>
        <end position="857"/>
    </location>
</feature>
<dbReference type="SUPFAM" id="SSF52540">
    <property type="entry name" value="P-loop containing nucleoside triphosphate hydrolases"/>
    <property type="match status" value="2"/>
</dbReference>
<dbReference type="FunFam" id="3.40.50.300:FF:001406">
    <property type="entry name" value="Putative vesicular transport protein (CDC48)"/>
    <property type="match status" value="1"/>
</dbReference>
<dbReference type="PANTHER" id="PTHR23077:SF27">
    <property type="entry name" value="ATPASE FAMILY GENE 2 PROTEIN HOMOLOG A"/>
    <property type="match status" value="1"/>
</dbReference>
<dbReference type="InterPro" id="IPR027417">
    <property type="entry name" value="P-loop_NTPase"/>
</dbReference>
<dbReference type="InterPro" id="IPR003960">
    <property type="entry name" value="ATPase_AAA_CS"/>
</dbReference>
<dbReference type="GO" id="GO:0016887">
    <property type="term" value="F:ATP hydrolysis activity"/>
    <property type="evidence" value="ECO:0007669"/>
    <property type="project" value="InterPro"/>
</dbReference>
<dbReference type="GO" id="GO:0009507">
    <property type="term" value="C:chloroplast"/>
    <property type="evidence" value="ECO:0007669"/>
    <property type="project" value="TreeGrafter"/>
</dbReference>
<evidence type="ECO:0000259" key="4">
    <source>
        <dbReference type="SMART" id="SM00382"/>
    </source>
</evidence>
<dbReference type="PROSITE" id="PS00674">
    <property type="entry name" value="AAA"/>
    <property type="match status" value="2"/>
</dbReference>
<feature type="domain" description="AAA+ ATPase" evidence="4">
    <location>
        <begin position="394"/>
        <end position="530"/>
    </location>
</feature>